<dbReference type="EMBL" id="WQKZ01000002">
    <property type="protein sequence ID" value="MVN76906.1"/>
    <property type="molecule type" value="Genomic_DNA"/>
</dbReference>
<comment type="caution">
    <text evidence="3">The sequence shown here is derived from an EMBL/GenBank/DDBJ whole genome shotgun (WGS) entry which is preliminary data.</text>
</comment>
<dbReference type="InterPro" id="IPR027823">
    <property type="entry name" value="DUF4468"/>
</dbReference>
<organism evidence="3 4">
    <name type="scientific">Hymenobacter ginkgonis</name>
    <dbReference type="NCBI Taxonomy" id="2682976"/>
    <lineage>
        <taxon>Bacteria</taxon>
        <taxon>Pseudomonadati</taxon>
        <taxon>Bacteroidota</taxon>
        <taxon>Cytophagia</taxon>
        <taxon>Cytophagales</taxon>
        <taxon>Hymenobacteraceae</taxon>
        <taxon>Hymenobacter</taxon>
    </lineage>
</organism>
<name>A0A7K1TER6_9BACT</name>
<evidence type="ECO:0000313" key="3">
    <source>
        <dbReference type="EMBL" id="MVN76906.1"/>
    </source>
</evidence>
<evidence type="ECO:0000256" key="1">
    <source>
        <dbReference type="SAM" id="SignalP"/>
    </source>
</evidence>
<keyword evidence="1" id="KW-0732">Signal</keyword>
<evidence type="ECO:0000313" key="4">
    <source>
        <dbReference type="Proteomes" id="UP000441336"/>
    </source>
</evidence>
<dbReference type="AlphaFoldDB" id="A0A7K1TER6"/>
<dbReference type="Pfam" id="PF14730">
    <property type="entry name" value="DUF4468"/>
    <property type="match status" value="1"/>
</dbReference>
<keyword evidence="4" id="KW-1185">Reference proteome</keyword>
<reference evidence="3 4" key="1">
    <citation type="submission" date="2019-12" db="EMBL/GenBank/DDBJ databases">
        <title>Hymenobacter sp. HMF4947 Genome sequencing and assembly.</title>
        <authorList>
            <person name="Kang H."/>
            <person name="Cha I."/>
            <person name="Kim H."/>
            <person name="Joh K."/>
        </authorList>
    </citation>
    <scope>NUCLEOTIDE SEQUENCE [LARGE SCALE GENOMIC DNA]</scope>
    <source>
        <strain evidence="3 4">HMF4947</strain>
    </source>
</reference>
<gene>
    <name evidence="3" type="ORF">GO988_11280</name>
</gene>
<sequence>MFKPLLISSLLALSFSASAQTAPAGPLPLSAETHRITYTDVVDVPGATKDELYTRASEWFAKTYNSANNVLQMQDRTAGQLVGKPVLATTVRSLGANYPAGIVKYTISVYLKDGKYKYEITDLVHDAVGSKLCSVGPLENEKTGCMSMTKGQWNEIKAQTDRSMQSLVASLTTALSKKAASDF</sequence>
<proteinExistence type="predicted"/>
<feature type="signal peptide" evidence="1">
    <location>
        <begin position="1"/>
        <end position="19"/>
    </location>
</feature>
<dbReference type="Proteomes" id="UP000441336">
    <property type="component" value="Unassembled WGS sequence"/>
</dbReference>
<dbReference type="RefSeq" id="WP_157565258.1">
    <property type="nucleotide sequence ID" value="NZ_WQKZ01000002.1"/>
</dbReference>
<protein>
    <submittedName>
        <fullName evidence="3">DUF4468 domain-containing protein</fullName>
    </submittedName>
</protein>
<accession>A0A7K1TER6</accession>
<feature type="domain" description="DUF4468" evidence="2">
    <location>
        <begin position="38"/>
        <end position="124"/>
    </location>
</feature>
<evidence type="ECO:0000259" key="2">
    <source>
        <dbReference type="Pfam" id="PF14730"/>
    </source>
</evidence>
<feature type="chain" id="PRO_5029864467" evidence="1">
    <location>
        <begin position="20"/>
        <end position="183"/>
    </location>
</feature>
<dbReference type="Gene3D" id="3.30.530.80">
    <property type="match status" value="1"/>
</dbReference>